<feature type="coiled-coil region" evidence="1">
    <location>
        <begin position="338"/>
        <end position="396"/>
    </location>
</feature>
<reference evidence="3" key="1">
    <citation type="submission" date="2020-08" db="EMBL/GenBank/DDBJ databases">
        <title>Genome public.</title>
        <authorList>
            <person name="Liu C."/>
            <person name="Sun Q."/>
        </authorList>
    </citation>
    <scope>NUCLEOTIDE SEQUENCE</scope>
    <source>
        <strain evidence="3">NSJ-28</strain>
    </source>
</reference>
<dbReference type="AlphaFoldDB" id="A0A923LW55"/>
<evidence type="ECO:0000256" key="1">
    <source>
        <dbReference type="SAM" id="Coils"/>
    </source>
</evidence>
<keyword evidence="1" id="KW-0175">Coiled coil</keyword>
<dbReference type="EMBL" id="JACOPL010000007">
    <property type="protein sequence ID" value="MBC5725511.1"/>
    <property type="molecule type" value="Genomic_DNA"/>
</dbReference>
<comment type="caution">
    <text evidence="3">The sequence shown here is derived from an EMBL/GenBank/DDBJ whole genome shotgun (WGS) entry which is preliminary data.</text>
</comment>
<proteinExistence type="predicted"/>
<organism evidence="3 4">
    <name type="scientific">Agathobaculum faecis</name>
    <dbReference type="NCBI Taxonomy" id="2763013"/>
    <lineage>
        <taxon>Bacteria</taxon>
        <taxon>Bacillati</taxon>
        <taxon>Bacillota</taxon>
        <taxon>Clostridia</taxon>
        <taxon>Eubacteriales</taxon>
        <taxon>Butyricicoccaceae</taxon>
        <taxon>Agathobaculum</taxon>
    </lineage>
</organism>
<feature type="chain" id="PRO_5036952821" evidence="2">
    <location>
        <begin position="24"/>
        <end position="416"/>
    </location>
</feature>
<keyword evidence="2" id="KW-0732">Signal</keyword>
<dbReference type="RefSeq" id="WP_147574180.1">
    <property type="nucleotide sequence ID" value="NZ_JACOPL010000007.1"/>
</dbReference>
<feature type="coiled-coil region" evidence="1">
    <location>
        <begin position="146"/>
        <end position="205"/>
    </location>
</feature>
<accession>A0A923LW55</accession>
<feature type="signal peptide" evidence="2">
    <location>
        <begin position="1"/>
        <end position="23"/>
    </location>
</feature>
<dbReference type="Gene3D" id="1.20.1600.10">
    <property type="entry name" value="Outer membrane efflux proteins (OEP)"/>
    <property type="match status" value="2"/>
</dbReference>
<keyword evidence="4" id="KW-1185">Reference proteome</keyword>
<gene>
    <name evidence="3" type="ORF">H8S45_08585</name>
</gene>
<evidence type="ECO:0000313" key="4">
    <source>
        <dbReference type="Proteomes" id="UP000606499"/>
    </source>
</evidence>
<dbReference type="GO" id="GO:0015562">
    <property type="term" value="F:efflux transmembrane transporter activity"/>
    <property type="evidence" value="ECO:0007669"/>
    <property type="project" value="InterPro"/>
</dbReference>
<name>A0A923LW55_9FIRM</name>
<feature type="coiled-coil region" evidence="1">
    <location>
        <begin position="89"/>
        <end position="119"/>
    </location>
</feature>
<dbReference type="SUPFAM" id="SSF56954">
    <property type="entry name" value="Outer membrane efflux proteins (OEP)"/>
    <property type="match status" value="1"/>
</dbReference>
<dbReference type="Proteomes" id="UP000606499">
    <property type="component" value="Unassembled WGS sequence"/>
</dbReference>
<evidence type="ECO:0000313" key="3">
    <source>
        <dbReference type="EMBL" id="MBC5725511.1"/>
    </source>
</evidence>
<protein>
    <submittedName>
        <fullName evidence="3">TolC family protein</fullName>
    </submittedName>
</protein>
<sequence>MKRYIAAGLSALLLCSMCAPAYAADAGSGEQAAEAEESAPVSLTFDTLEQTVRENNVSIKSYDNTVKSEEEADVSVDYDMDYITIVNQISSYRQQIADLEEAINDLDEDQAALKSTLQAQLNTLERSLQAAYGSYNDLDDKEDDAKEDQQKTVVSTRREMQNAADQICMDAENNYISLEALQYSLNETERSLAQLDRNIAAMEKQVSLGMAGSNELKSLQSQRETLLASRTTLNTQYESLSNTLAIQCGYHTGTVLRTAALPAVTQEQLDAMDYETDLKEAVKNSYSIWAKQDAADKASDDYEDNVTNNLYAYEAAKIALDAEKENVTASFRKLYKDVQEKGDALRAASADLEQAEKTFAVQQVQYQRGMISQMAFADAQDTLEAAKEAAAEAEINLFTSYNTYEWAKRGVMDSAA</sequence>
<evidence type="ECO:0000256" key="2">
    <source>
        <dbReference type="SAM" id="SignalP"/>
    </source>
</evidence>